<comment type="subcellular location">
    <subcellularLocation>
        <location evidence="1">Nucleus</location>
    </subcellularLocation>
</comment>
<evidence type="ECO:0000259" key="5">
    <source>
        <dbReference type="PROSITE" id="PS50041"/>
    </source>
</evidence>
<comment type="caution">
    <text evidence="7">The sequence shown here is derived from an EMBL/GenBank/DDBJ whole genome shotgun (WGS) entry which is preliminary data.</text>
</comment>
<dbReference type="Proteomes" id="UP000295070">
    <property type="component" value="Chromosome 8"/>
</dbReference>
<evidence type="ECO:0000256" key="2">
    <source>
        <dbReference type="ARBA" id="ARBA00007267"/>
    </source>
</evidence>
<name>A0A484D1F3_PERFV</name>
<organism evidence="7 8">
    <name type="scientific">Perca flavescens</name>
    <name type="common">American yellow perch</name>
    <name type="synonym">Morone flavescens</name>
    <dbReference type="NCBI Taxonomy" id="8167"/>
    <lineage>
        <taxon>Eukaryota</taxon>
        <taxon>Metazoa</taxon>
        <taxon>Chordata</taxon>
        <taxon>Craniata</taxon>
        <taxon>Vertebrata</taxon>
        <taxon>Euteleostomi</taxon>
        <taxon>Actinopterygii</taxon>
        <taxon>Neopterygii</taxon>
        <taxon>Teleostei</taxon>
        <taxon>Neoteleostei</taxon>
        <taxon>Acanthomorphata</taxon>
        <taxon>Eupercaria</taxon>
        <taxon>Perciformes</taxon>
        <taxon>Percoidei</taxon>
        <taxon>Percidae</taxon>
        <taxon>Percinae</taxon>
        <taxon>Perca</taxon>
    </lineage>
</organism>
<dbReference type="GO" id="GO:0005634">
    <property type="term" value="C:nucleus"/>
    <property type="evidence" value="ECO:0007669"/>
    <property type="project" value="UniProtKB-SubCell"/>
</dbReference>
<dbReference type="GO" id="GO:0030246">
    <property type="term" value="F:carbohydrate binding"/>
    <property type="evidence" value="ECO:0007669"/>
    <property type="project" value="UniProtKB-KW"/>
</dbReference>
<dbReference type="InterPro" id="IPR028307">
    <property type="entry name" value="Lin-54_fam"/>
</dbReference>
<comment type="similarity">
    <text evidence="2">Belongs to the lin-54 family.</text>
</comment>
<dbReference type="Pfam" id="PF00059">
    <property type="entry name" value="Lectin_C"/>
    <property type="match status" value="1"/>
</dbReference>
<dbReference type="STRING" id="8167.A0A484D1F3"/>
<evidence type="ECO:0000256" key="3">
    <source>
        <dbReference type="ARBA" id="ARBA00022734"/>
    </source>
</evidence>
<evidence type="ECO:0000313" key="8">
    <source>
        <dbReference type="Proteomes" id="UP000295070"/>
    </source>
</evidence>
<reference evidence="7 8" key="1">
    <citation type="submission" date="2019-01" db="EMBL/GenBank/DDBJ databases">
        <title>A chromosome-scale genome assembly of the yellow perch, Perca flavescens.</title>
        <authorList>
            <person name="Feron R."/>
            <person name="Morvezen R."/>
            <person name="Bestin A."/>
            <person name="Haffray P."/>
            <person name="Klopp C."/>
            <person name="Zahm M."/>
            <person name="Cabau C."/>
            <person name="Roques C."/>
            <person name="Donnadieu C."/>
            <person name="Bouchez O."/>
            <person name="Christie M."/>
            <person name="Larson W."/>
            <person name="Guiguen Y."/>
        </authorList>
    </citation>
    <scope>NUCLEOTIDE SEQUENCE [LARGE SCALE GENOMIC DNA]</scope>
    <source>
        <strain evidence="7">YP-PL-M2</strain>
        <tissue evidence="7">Blood</tissue>
    </source>
</reference>
<accession>A0A484D1F3</accession>
<dbReference type="SMART" id="SM00034">
    <property type="entry name" value="CLECT"/>
    <property type="match status" value="1"/>
</dbReference>
<proteinExistence type="inferred from homology"/>
<dbReference type="InterPro" id="IPR033989">
    <property type="entry name" value="CD209-like_CTLD"/>
</dbReference>
<dbReference type="PROSITE" id="PS51634">
    <property type="entry name" value="CRC"/>
    <property type="match status" value="1"/>
</dbReference>
<evidence type="ECO:0008006" key="9">
    <source>
        <dbReference type="Google" id="ProtNLM"/>
    </source>
</evidence>
<gene>
    <name evidence="7" type="ORF">EPR50_G00083220</name>
</gene>
<dbReference type="InterPro" id="IPR016187">
    <property type="entry name" value="CTDL_fold"/>
</dbReference>
<dbReference type="SMART" id="SM01114">
    <property type="entry name" value="CXC"/>
    <property type="match status" value="2"/>
</dbReference>
<dbReference type="AlphaFoldDB" id="A0A484D1F3"/>
<keyword evidence="4" id="KW-0539">Nucleus</keyword>
<evidence type="ECO:0000256" key="4">
    <source>
        <dbReference type="ARBA" id="ARBA00023242"/>
    </source>
</evidence>
<dbReference type="SUPFAM" id="SSF56436">
    <property type="entry name" value="C-type lectin-like"/>
    <property type="match status" value="1"/>
</dbReference>
<dbReference type="CDD" id="cd03590">
    <property type="entry name" value="CLECT_DC-SIGN_like"/>
    <property type="match status" value="1"/>
</dbReference>
<dbReference type="EMBL" id="SCKG01000008">
    <property type="protein sequence ID" value="TDH09103.1"/>
    <property type="molecule type" value="Genomic_DNA"/>
</dbReference>
<dbReference type="InterPro" id="IPR016186">
    <property type="entry name" value="C-type_lectin-like/link_sf"/>
</dbReference>
<dbReference type="InterPro" id="IPR005172">
    <property type="entry name" value="CRC"/>
</dbReference>
<dbReference type="Pfam" id="PF03638">
    <property type="entry name" value="TCR"/>
    <property type="match status" value="2"/>
</dbReference>
<keyword evidence="8" id="KW-1185">Reference proteome</keyword>
<sequence>MTVSERDALKRTNLNVKAGFKTLTEERDDLNRKLNNLAQGGWEYFNGSFYYISSVEKTWNESRDDCLQKGEDLVIINSKEEQFEKRLWIGLTDSETEGTWKWVDGTPLTKSYWNSGEPNDEYALLQTAHSTTGTCVIEEAGRMSGSMAELDTVQNKLEYIDTDDHSSKDCVGFEKDSNAHPGPAGAPVWGAGAPSDASLLVPHPHQPGMVDSLTLRFHCPCQSPQCQLTYPDFLLEPQASQYQLLSGPVAAPADSSHPSSASAPWFANEPILCSMMPGDLHGPLASICVPPGMDHQPFQDGLTEFTSHIPQPVVCNVSADGQVVLVNPCEPGPVFLTMTSAPTHRDNDVSVLRTPSQLPQYHQTACPLYESRDQTTSMQPPAHPAQTAGTCQSKSRKPCHCTRSQCLKLYCECFANGVMCSDCDCSNCHNNAEHEIKRHKAIKSCLGRNPDAFRSKIAAGKSGEVKGWHNKGCNCKRSGCLKNYCECYEANIMCTSSCKCVDCRNYDDGSEEKNKWPVSVITPAVVEAVCSCLLAQAEEAEREAHSPARAERMVLEEFGHCLAQIVKAMFKYNTQ</sequence>
<feature type="domain" description="C-type lectin" evidence="5">
    <location>
        <begin position="45"/>
        <end position="142"/>
    </location>
</feature>
<dbReference type="GO" id="GO:0006355">
    <property type="term" value="P:regulation of DNA-templated transcription"/>
    <property type="evidence" value="ECO:0007669"/>
    <property type="project" value="TreeGrafter"/>
</dbReference>
<dbReference type="InterPro" id="IPR001304">
    <property type="entry name" value="C-type_lectin-like"/>
</dbReference>
<evidence type="ECO:0000313" key="7">
    <source>
        <dbReference type="EMBL" id="TDH09103.1"/>
    </source>
</evidence>
<evidence type="ECO:0000256" key="1">
    <source>
        <dbReference type="ARBA" id="ARBA00004123"/>
    </source>
</evidence>
<dbReference type="PANTHER" id="PTHR12446:SF34">
    <property type="entry name" value="PROTEIN LIN-54 HOMOLOG"/>
    <property type="match status" value="1"/>
</dbReference>
<dbReference type="Gene3D" id="3.10.100.10">
    <property type="entry name" value="Mannose-Binding Protein A, subunit A"/>
    <property type="match status" value="1"/>
</dbReference>
<dbReference type="PANTHER" id="PTHR12446">
    <property type="entry name" value="TESMIN/TSO1-RELATED"/>
    <property type="match status" value="1"/>
</dbReference>
<keyword evidence="3" id="KW-0430">Lectin</keyword>
<evidence type="ECO:0000259" key="6">
    <source>
        <dbReference type="PROSITE" id="PS51634"/>
    </source>
</evidence>
<feature type="domain" description="CRC" evidence="6">
    <location>
        <begin position="395"/>
        <end position="508"/>
    </location>
</feature>
<protein>
    <recommendedName>
        <fullName evidence="9">CRC domain-containing protein</fullName>
    </recommendedName>
</protein>
<dbReference type="InterPro" id="IPR033467">
    <property type="entry name" value="Tesmin/TSO1-like_CXC"/>
</dbReference>
<dbReference type="PROSITE" id="PS50041">
    <property type="entry name" value="C_TYPE_LECTIN_2"/>
    <property type="match status" value="1"/>
</dbReference>